<feature type="region of interest" description="Disordered" evidence="1">
    <location>
        <begin position="105"/>
        <end position="127"/>
    </location>
</feature>
<feature type="region of interest" description="Disordered" evidence="1">
    <location>
        <begin position="36"/>
        <end position="91"/>
    </location>
</feature>
<organism evidence="2">
    <name type="scientific">marine metagenome</name>
    <dbReference type="NCBI Taxonomy" id="408172"/>
    <lineage>
        <taxon>unclassified sequences</taxon>
        <taxon>metagenomes</taxon>
        <taxon>ecological metagenomes</taxon>
    </lineage>
</organism>
<gene>
    <name evidence="2" type="ORF">METZ01_LOCUS222773</name>
</gene>
<evidence type="ECO:0000313" key="2">
    <source>
        <dbReference type="EMBL" id="SVB69919.1"/>
    </source>
</evidence>
<sequence length="127" mass="14208">MKKKLTVLIFLLFLTSPLIIHYNGTEFQFQGKAHGKEYCEEDDEECEEEGEEDGDEDSEHDEDDDEDEDHKDQDDEDEGAEDVNENNNLGKFVKIFPESPTACKTSATVVGTVGVSESNKVTTEAAK</sequence>
<proteinExistence type="predicted"/>
<name>A0A382G4S2_9ZZZZ</name>
<dbReference type="EMBL" id="UINC01053422">
    <property type="protein sequence ID" value="SVB69919.1"/>
    <property type="molecule type" value="Genomic_DNA"/>
</dbReference>
<feature type="compositionally biased region" description="Acidic residues" evidence="1">
    <location>
        <begin position="39"/>
        <end position="84"/>
    </location>
</feature>
<feature type="non-terminal residue" evidence="2">
    <location>
        <position position="127"/>
    </location>
</feature>
<protein>
    <submittedName>
        <fullName evidence="2">Uncharacterized protein</fullName>
    </submittedName>
</protein>
<reference evidence="2" key="1">
    <citation type="submission" date="2018-05" db="EMBL/GenBank/DDBJ databases">
        <authorList>
            <person name="Lanie J.A."/>
            <person name="Ng W.-L."/>
            <person name="Kazmierczak K.M."/>
            <person name="Andrzejewski T.M."/>
            <person name="Davidsen T.M."/>
            <person name="Wayne K.J."/>
            <person name="Tettelin H."/>
            <person name="Glass J.I."/>
            <person name="Rusch D."/>
            <person name="Podicherti R."/>
            <person name="Tsui H.-C.T."/>
            <person name="Winkler M.E."/>
        </authorList>
    </citation>
    <scope>NUCLEOTIDE SEQUENCE</scope>
</reference>
<evidence type="ECO:0000256" key="1">
    <source>
        <dbReference type="SAM" id="MobiDB-lite"/>
    </source>
</evidence>
<dbReference type="AlphaFoldDB" id="A0A382G4S2"/>
<feature type="compositionally biased region" description="Polar residues" evidence="1">
    <location>
        <begin position="116"/>
        <end position="127"/>
    </location>
</feature>
<accession>A0A382G4S2</accession>